<organism evidence="1 2">
    <name type="scientific">Trichonephila inaurata madagascariensis</name>
    <dbReference type="NCBI Taxonomy" id="2747483"/>
    <lineage>
        <taxon>Eukaryota</taxon>
        <taxon>Metazoa</taxon>
        <taxon>Ecdysozoa</taxon>
        <taxon>Arthropoda</taxon>
        <taxon>Chelicerata</taxon>
        <taxon>Arachnida</taxon>
        <taxon>Araneae</taxon>
        <taxon>Araneomorphae</taxon>
        <taxon>Entelegynae</taxon>
        <taxon>Araneoidea</taxon>
        <taxon>Nephilidae</taxon>
        <taxon>Trichonephila</taxon>
        <taxon>Trichonephila inaurata</taxon>
    </lineage>
</organism>
<dbReference type="AlphaFoldDB" id="A0A8X6Y1Y6"/>
<reference evidence="1" key="1">
    <citation type="submission" date="2020-08" db="EMBL/GenBank/DDBJ databases">
        <title>Multicomponent nature underlies the extraordinary mechanical properties of spider dragline silk.</title>
        <authorList>
            <person name="Kono N."/>
            <person name="Nakamura H."/>
            <person name="Mori M."/>
            <person name="Yoshida Y."/>
            <person name="Ohtoshi R."/>
            <person name="Malay A.D."/>
            <person name="Moran D.A.P."/>
            <person name="Tomita M."/>
            <person name="Numata K."/>
            <person name="Arakawa K."/>
        </authorList>
    </citation>
    <scope>NUCLEOTIDE SEQUENCE</scope>
</reference>
<name>A0A8X6Y1Y6_9ARAC</name>
<evidence type="ECO:0000313" key="2">
    <source>
        <dbReference type="Proteomes" id="UP000886998"/>
    </source>
</evidence>
<gene>
    <name evidence="1" type="ORF">TNIN_459671</name>
</gene>
<comment type="caution">
    <text evidence="1">The sequence shown here is derived from an EMBL/GenBank/DDBJ whole genome shotgun (WGS) entry which is preliminary data.</text>
</comment>
<protein>
    <submittedName>
        <fullName evidence="1">Uncharacterized protein</fullName>
    </submittedName>
</protein>
<proteinExistence type="predicted"/>
<evidence type="ECO:0000313" key="1">
    <source>
        <dbReference type="EMBL" id="GFY63459.1"/>
    </source>
</evidence>
<dbReference type="EMBL" id="BMAV01014789">
    <property type="protein sequence ID" value="GFY63459.1"/>
    <property type="molecule type" value="Genomic_DNA"/>
</dbReference>
<dbReference type="Proteomes" id="UP000886998">
    <property type="component" value="Unassembled WGS sequence"/>
</dbReference>
<accession>A0A8X6Y1Y6</accession>
<keyword evidence="2" id="KW-1185">Reference proteome</keyword>
<sequence length="128" mass="14615">MLTFYNYNCCSLLSQAVMWQDKICHTETSRALSYLVKRPTEGKMASAAIQLHEGKEKLNPLDLGQNPKQHGPTMTWHFLIQSWNPGVLLLTLLINCSKYCFTLITLEESISELSWTFNDNIEEGETNS</sequence>